<dbReference type="SMART" id="SM01381">
    <property type="entry name" value="7TM_GPCR_Srsx"/>
    <property type="match status" value="1"/>
</dbReference>
<reference evidence="16" key="1">
    <citation type="submission" date="2025-08" db="UniProtKB">
        <authorList>
            <consortium name="RefSeq"/>
        </authorList>
    </citation>
    <scope>IDENTIFICATION</scope>
</reference>
<comment type="similarity">
    <text evidence="2 12">Belongs to the G-protein coupled receptor 1 family.</text>
</comment>
<dbReference type="PRINTS" id="PR00663">
    <property type="entry name" value="GALANINR"/>
</dbReference>
<feature type="transmembrane region" description="Helical" evidence="13">
    <location>
        <begin position="48"/>
        <end position="66"/>
    </location>
</feature>
<evidence type="ECO:0000256" key="9">
    <source>
        <dbReference type="ARBA" id="ARBA00023170"/>
    </source>
</evidence>
<gene>
    <name evidence="16" type="primary">LOC100904010</name>
</gene>
<dbReference type="InterPro" id="IPR000405">
    <property type="entry name" value="Galanin_rcpt"/>
</dbReference>
<keyword evidence="10" id="KW-0325">Glycoprotein</keyword>
<feature type="transmembrane region" description="Helical" evidence="13">
    <location>
        <begin position="133"/>
        <end position="157"/>
    </location>
</feature>
<evidence type="ECO:0000256" key="2">
    <source>
        <dbReference type="ARBA" id="ARBA00010663"/>
    </source>
</evidence>
<evidence type="ECO:0000256" key="13">
    <source>
        <dbReference type="SAM" id="Phobius"/>
    </source>
</evidence>
<feature type="domain" description="G-protein coupled receptors family 1 profile" evidence="14">
    <location>
        <begin position="1"/>
        <end position="238"/>
    </location>
</feature>
<feature type="transmembrane region" description="Helical" evidence="13">
    <location>
        <begin position="214"/>
        <end position="241"/>
    </location>
</feature>
<dbReference type="KEGG" id="goe:100904010"/>
<dbReference type="PANTHER" id="PTHR45695:SF23">
    <property type="entry name" value="GALANIN-LIKE G-PROTEIN COUPLED RECEPTOR NPR-9"/>
    <property type="match status" value="1"/>
</dbReference>
<comment type="subcellular location">
    <subcellularLocation>
        <location evidence="1">Cell membrane</location>
        <topology evidence="1">Multi-pass membrane protein</topology>
    </subcellularLocation>
</comment>
<keyword evidence="7 13" id="KW-0472">Membrane</keyword>
<evidence type="ECO:0000256" key="6">
    <source>
        <dbReference type="ARBA" id="ARBA00023040"/>
    </source>
</evidence>
<keyword evidence="4 12" id="KW-0812">Transmembrane</keyword>
<accession>A0AAJ7SHE7</accession>
<evidence type="ECO:0000256" key="3">
    <source>
        <dbReference type="ARBA" id="ARBA00022475"/>
    </source>
</evidence>
<feature type="transmembrane region" description="Helical" evidence="13">
    <location>
        <begin position="178"/>
        <end position="202"/>
    </location>
</feature>
<dbReference type="GO" id="GO:0005886">
    <property type="term" value="C:plasma membrane"/>
    <property type="evidence" value="ECO:0007669"/>
    <property type="project" value="UniProtKB-SubCell"/>
</dbReference>
<dbReference type="AlphaFoldDB" id="A0AAJ7SHE7"/>
<feature type="transmembrane region" description="Helical" evidence="13">
    <location>
        <begin position="87"/>
        <end position="108"/>
    </location>
</feature>
<dbReference type="PRINTS" id="PR00237">
    <property type="entry name" value="GPCRRHODOPSN"/>
</dbReference>
<keyword evidence="5 13" id="KW-1133">Transmembrane helix</keyword>
<dbReference type="RefSeq" id="XP_028968737.1">
    <property type="nucleotide sequence ID" value="XM_029112904.1"/>
</dbReference>
<feature type="transmembrane region" description="Helical" evidence="13">
    <location>
        <begin position="7"/>
        <end position="28"/>
    </location>
</feature>
<dbReference type="PROSITE" id="PS00237">
    <property type="entry name" value="G_PROTEIN_RECEP_F1_1"/>
    <property type="match status" value="1"/>
</dbReference>
<dbReference type="PANTHER" id="PTHR45695">
    <property type="entry name" value="LEUCOKININ RECEPTOR-RELATED"/>
    <property type="match status" value="1"/>
</dbReference>
<dbReference type="PROSITE" id="PS50262">
    <property type="entry name" value="G_PROTEIN_RECEP_F1_2"/>
    <property type="match status" value="1"/>
</dbReference>
<name>A0AAJ7SHE7_9ACAR</name>
<evidence type="ECO:0000256" key="1">
    <source>
        <dbReference type="ARBA" id="ARBA00004651"/>
    </source>
</evidence>
<dbReference type="Pfam" id="PF00001">
    <property type="entry name" value="7tm_1"/>
    <property type="match status" value="1"/>
</dbReference>
<keyword evidence="11 12" id="KW-0807">Transducer</keyword>
<dbReference type="InterPro" id="IPR000276">
    <property type="entry name" value="GPCR_Rhodpsn"/>
</dbReference>
<proteinExistence type="inferred from homology"/>
<evidence type="ECO:0000256" key="4">
    <source>
        <dbReference type="ARBA" id="ARBA00022692"/>
    </source>
</evidence>
<dbReference type="SUPFAM" id="SSF81321">
    <property type="entry name" value="Family A G protein-coupled receptor-like"/>
    <property type="match status" value="1"/>
</dbReference>
<dbReference type="GeneID" id="100904010"/>
<evidence type="ECO:0000259" key="14">
    <source>
        <dbReference type="PROSITE" id="PS50262"/>
    </source>
</evidence>
<evidence type="ECO:0000313" key="16">
    <source>
        <dbReference type="RefSeq" id="XP_028968737.1"/>
    </source>
</evidence>
<evidence type="ECO:0000256" key="11">
    <source>
        <dbReference type="ARBA" id="ARBA00023224"/>
    </source>
</evidence>
<organism evidence="15 16">
    <name type="scientific">Galendromus occidentalis</name>
    <name type="common">western predatory mite</name>
    <dbReference type="NCBI Taxonomy" id="34638"/>
    <lineage>
        <taxon>Eukaryota</taxon>
        <taxon>Metazoa</taxon>
        <taxon>Ecdysozoa</taxon>
        <taxon>Arthropoda</taxon>
        <taxon>Chelicerata</taxon>
        <taxon>Arachnida</taxon>
        <taxon>Acari</taxon>
        <taxon>Parasitiformes</taxon>
        <taxon>Mesostigmata</taxon>
        <taxon>Gamasina</taxon>
        <taxon>Phytoseioidea</taxon>
        <taxon>Phytoseiidae</taxon>
        <taxon>Typhlodrominae</taxon>
        <taxon>Galendromus</taxon>
    </lineage>
</organism>
<dbReference type="GO" id="GO:0004930">
    <property type="term" value="F:G protein-coupled receptor activity"/>
    <property type="evidence" value="ECO:0007669"/>
    <property type="project" value="UniProtKB-KW"/>
</dbReference>
<evidence type="ECO:0000256" key="12">
    <source>
        <dbReference type="RuleBase" id="RU000688"/>
    </source>
</evidence>
<evidence type="ECO:0000313" key="15">
    <source>
        <dbReference type="Proteomes" id="UP000694867"/>
    </source>
</evidence>
<dbReference type="InterPro" id="IPR017452">
    <property type="entry name" value="GPCR_Rhodpsn_7TM"/>
</dbReference>
<keyword evidence="3" id="KW-1003">Cell membrane</keyword>
<dbReference type="Proteomes" id="UP000694867">
    <property type="component" value="Unplaced"/>
</dbReference>
<sequence length="304" mass="34396">MRSTTNILIINLAIADLLFIVFCVPFTATDYGIGFWPFGDVWCRTVQYFINVCAYASIYTLVLMSIDRYLAVVHPITSMQLRVERNSLIACAALWVIILIICLPVAFIHGTNEVRNPSEVYCTFDMDNYDHNLYQVVFSLTSFFAPLTVIFVLYVLMLNRLWLRARSSAESVRSRRRVTRLVVVVVVTFAVCWAPIQVILFLKSMQMINVASNMILLILQICSQILAYTNSCLNPILYAFLSENFRKAFRKLILCGAREAPIGPQHHGNQHCVNPRGSMVTTTNGHKNGTTTLATHSQIISDIL</sequence>
<keyword evidence="15" id="KW-1185">Reference proteome</keyword>
<keyword evidence="8" id="KW-1015">Disulfide bond</keyword>
<keyword evidence="6 12" id="KW-0297">G-protein coupled receptor</keyword>
<dbReference type="Gene3D" id="1.20.1070.10">
    <property type="entry name" value="Rhodopsin 7-helix transmembrane proteins"/>
    <property type="match status" value="1"/>
</dbReference>
<evidence type="ECO:0000256" key="10">
    <source>
        <dbReference type="ARBA" id="ARBA00023180"/>
    </source>
</evidence>
<evidence type="ECO:0000256" key="5">
    <source>
        <dbReference type="ARBA" id="ARBA00022989"/>
    </source>
</evidence>
<evidence type="ECO:0000256" key="8">
    <source>
        <dbReference type="ARBA" id="ARBA00023157"/>
    </source>
</evidence>
<protein>
    <submittedName>
        <fullName evidence="16">Allatostatin-A receptor-like</fullName>
    </submittedName>
</protein>
<evidence type="ECO:0000256" key="7">
    <source>
        <dbReference type="ARBA" id="ARBA00023136"/>
    </source>
</evidence>
<keyword evidence="9 12" id="KW-0675">Receptor</keyword>